<organism evidence="2 3">
    <name type="scientific">Dyadobacter luticola</name>
    <dbReference type="NCBI Taxonomy" id="1979387"/>
    <lineage>
        <taxon>Bacteria</taxon>
        <taxon>Pseudomonadati</taxon>
        <taxon>Bacteroidota</taxon>
        <taxon>Cytophagia</taxon>
        <taxon>Cytophagales</taxon>
        <taxon>Spirosomataceae</taxon>
        <taxon>Dyadobacter</taxon>
    </lineage>
</organism>
<evidence type="ECO:0008006" key="4">
    <source>
        <dbReference type="Google" id="ProtNLM"/>
    </source>
</evidence>
<gene>
    <name evidence="2" type="ORF">FEN17_01160</name>
</gene>
<dbReference type="Proteomes" id="UP000306402">
    <property type="component" value="Unassembled WGS sequence"/>
</dbReference>
<comment type="caution">
    <text evidence="2">The sequence shown here is derived from an EMBL/GenBank/DDBJ whole genome shotgun (WGS) entry which is preliminary data.</text>
</comment>
<evidence type="ECO:0000313" key="2">
    <source>
        <dbReference type="EMBL" id="TLV02280.1"/>
    </source>
</evidence>
<reference evidence="2 3" key="1">
    <citation type="submission" date="2019-05" db="EMBL/GenBank/DDBJ databases">
        <authorList>
            <person name="Qu J.-H."/>
        </authorList>
    </citation>
    <scope>NUCLEOTIDE SEQUENCE [LARGE SCALE GENOMIC DNA]</scope>
    <source>
        <strain evidence="2 3">T17</strain>
    </source>
</reference>
<dbReference type="InterPro" id="IPR011990">
    <property type="entry name" value="TPR-like_helical_dom_sf"/>
</dbReference>
<sequence length="275" mass="32045">MPMKTLLILIFLATTHSAFSQNNSSCISKTYQDSLFKAYSKRAHQFAFNDKEWLQTYDSLIAICPNIAEAYQARALAYIALRAPEKLFQNIDKAVELDQQRWLPYRGYLHCIFAQNYEKAIADFEEAEKLMPNAFTMDHSFSFFIAMAYTGLGNYEKAETYFLKDIATQKRGEGRNDIHYNTLLYFGIMHYLNNELDRAEGRLIECLQLYEQHPTANYYMSLIKKATGDKQQIQYFEKARQYVQEGYKINEPNAWLVPYPRQVTLADLGITAEQN</sequence>
<dbReference type="SUPFAM" id="SSF48452">
    <property type="entry name" value="TPR-like"/>
    <property type="match status" value="2"/>
</dbReference>
<keyword evidence="1" id="KW-0732">Signal</keyword>
<name>A0A5R9L1Y2_9BACT</name>
<protein>
    <recommendedName>
        <fullName evidence="4">Tetratricopeptide repeat protein</fullName>
    </recommendedName>
</protein>
<keyword evidence="3" id="KW-1185">Reference proteome</keyword>
<feature type="signal peptide" evidence="1">
    <location>
        <begin position="1"/>
        <end position="20"/>
    </location>
</feature>
<dbReference type="OrthoDB" id="935812at2"/>
<dbReference type="Gene3D" id="1.25.40.10">
    <property type="entry name" value="Tetratricopeptide repeat domain"/>
    <property type="match status" value="2"/>
</dbReference>
<dbReference type="Pfam" id="PF13374">
    <property type="entry name" value="TPR_10"/>
    <property type="match status" value="1"/>
</dbReference>
<dbReference type="AlphaFoldDB" id="A0A5R9L1Y2"/>
<feature type="chain" id="PRO_5024418267" description="Tetratricopeptide repeat protein" evidence="1">
    <location>
        <begin position="21"/>
        <end position="275"/>
    </location>
</feature>
<evidence type="ECO:0000256" key="1">
    <source>
        <dbReference type="SAM" id="SignalP"/>
    </source>
</evidence>
<evidence type="ECO:0000313" key="3">
    <source>
        <dbReference type="Proteomes" id="UP000306402"/>
    </source>
</evidence>
<accession>A0A5R9L1Y2</accession>
<proteinExistence type="predicted"/>
<dbReference type="EMBL" id="VCEJ01000002">
    <property type="protein sequence ID" value="TLV02280.1"/>
    <property type="molecule type" value="Genomic_DNA"/>
</dbReference>